<dbReference type="PANTHER" id="PTHR38600">
    <property type="entry name" value="TRANSCRIPTIONAL REGULATORY PROTEIN"/>
    <property type="match status" value="1"/>
</dbReference>
<dbReference type="SUPFAM" id="SSF46785">
    <property type="entry name" value="Winged helix' DNA-binding domain"/>
    <property type="match status" value="1"/>
</dbReference>
<dbReference type="InterPro" id="IPR036390">
    <property type="entry name" value="WH_DNA-bd_sf"/>
</dbReference>
<dbReference type="InterPro" id="IPR036388">
    <property type="entry name" value="WH-like_DNA-bd_sf"/>
</dbReference>
<keyword evidence="4" id="KW-1185">Reference proteome</keyword>
<dbReference type="EMBL" id="BJYM01000003">
    <property type="protein sequence ID" value="GEN86054.1"/>
    <property type="molecule type" value="Genomic_DNA"/>
</dbReference>
<dbReference type="Pfam" id="PF01022">
    <property type="entry name" value="HTH_5"/>
    <property type="match status" value="1"/>
</dbReference>
<dbReference type="Proteomes" id="UP000321558">
    <property type="component" value="Unassembled WGS sequence"/>
</dbReference>
<evidence type="ECO:0000259" key="2">
    <source>
        <dbReference type="PROSITE" id="PS50987"/>
    </source>
</evidence>
<sequence length="110" mass="12836">MSALKKHDVFQAVADPTRREILHLLSKQNLAISEITSHFSITRTAVVKHLTILSEANLVSGKKSGREKIYHLHPEPLMDIKDWVSYFEQFWDNKLSMLKYLVENEEDKKE</sequence>
<name>A0A511ZF31_9BACI</name>
<comment type="caution">
    <text evidence="3">The sequence shown here is derived from an EMBL/GenBank/DDBJ whole genome shotgun (WGS) entry which is preliminary data.</text>
</comment>
<feature type="domain" description="HTH arsR-type" evidence="2">
    <location>
        <begin position="1"/>
        <end position="92"/>
    </location>
</feature>
<keyword evidence="1" id="KW-0238">DNA-binding</keyword>
<dbReference type="InterPro" id="IPR011991">
    <property type="entry name" value="ArsR-like_HTH"/>
</dbReference>
<accession>A0A511ZF31</accession>
<dbReference type="SMART" id="SM00418">
    <property type="entry name" value="HTH_ARSR"/>
    <property type="match status" value="1"/>
</dbReference>
<protein>
    <submittedName>
        <fullName evidence="3">Transcriptional regulator</fullName>
    </submittedName>
</protein>
<dbReference type="PANTHER" id="PTHR38600:SF1">
    <property type="entry name" value="TRANSCRIPTIONAL REGULATORY PROTEIN"/>
    <property type="match status" value="1"/>
</dbReference>
<gene>
    <name evidence="3" type="ORF">OSO01_07930</name>
</gene>
<dbReference type="RefSeq" id="WP_147208921.1">
    <property type="nucleotide sequence ID" value="NZ_BJYM01000003.1"/>
</dbReference>
<dbReference type="PRINTS" id="PR00778">
    <property type="entry name" value="HTHARSR"/>
</dbReference>
<dbReference type="CDD" id="cd00090">
    <property type="entry name" value="HTH_ARSR"/>
    <property type="match status" value="1"/>
</dbReference>
<dbReference type="AlphaFoldDB" id="A0A511ZF31"/>
<dbReference type="PROSITE" id="PS50987">
    <property type="entry name" value="HTH_ARSR_2"/>
    <property type="match status" value="1"/>
</dbReference>
<dbReference type="OrthoDB" id="9799175at2"/>
<evidence type="ECO:0000313" key="4">
    <source>
        <dbReference type="Proteomes" id="UP000321558"/>
    </source>
</evidence>
<evidence type="ECO:0000313" key="3">
    <source>
        <dbReference type="EMBL" id="GEN86054.1"/>
    </source>
</evidence>
<evidence type="ECO:0000256" key="1">
    <source>
        <dbReference type="ARBA" id="ARBA00023125"/>
    </source>
</evidence>
<organism evidence="3 4">
    <name type="scientific">Oceanobacillus sojae</name>
    <dbReference type="NCBI Taxonomy" id="582851"/>
    <lineage>
        <taxon>Bacteria</taxon>
        <taxon>Bacillati</taxon>
        <taxon>Bacillota</taxon>
        <taxon>Bacilli</taxon>
        <taxon>Bacillales</taxon>
        <taxon>Bacillaceae</taxon>
        <taxon>Oceanobacillus</taxon>
    </lineage>
</organism>
<reference evidence="3 4" key="1">
    <citation type="submission" date="2019-07" db="EMBL/GenBank/DDBJ databases">
        <title>Whole genome shotgun sequence of Oceanobacillus sojae NBRC 105379.</title>
        <authorList>
            <person name="Hosoyama A."/>
            <person name="Uohara A."/>
            <person name="Ohji S."/>
            <person name="Ichikawa N."/>
        </authorList>
    </citation>
    <scope>NUCLEOTIDE SEQUENCE [LARGE SCALE GENOMIC DNA]</scope>
    <source>
        <strain evidence="3 4">NBRC 105379</strain>
    </source>
</reference>
<dbReference type="GO" id="GO:0003677">
    <property type="term" value="F:DNA binding"/>
    <property type="evidence" value="ECO:0007669"/>
    <property type="project" value="UniProtKB-KW"/>
</dbReference>
<dbReference type="GO" id="GO:0003700">
    <property type="term" value="F:DNA-binding transcription factor activity"/>
    <property type="evidence" value="ECO:0007669"/>
    <property type="project" value="InterPro"/>
</dbReference>
<proteinExistence type="predicted"/>
<dbReference type="Gene3D" id="1.10.10.10">
    <property type="entry name" value="Winged helix-like DNA-binding domain superfamily/Winged helix DNA-binding domain"/>
    <property type="match status" value="1"/>
</dbReference>
<dbReference type="InterPro" id="IPR001845">
    <property type="entry name" value="HTH_ArsR_DNA-bd_dom"/>
</dbReference>
<dbReference type="NCBIfam" id="NF033788">
    <property type="entry name" value="HTH_metalloreg"/>
    <property type="match status" value="1"/>
</dbReference>